<dbReference type="Proteomes" id="UP001481413">
    <property type="component" value="Unassembled WGS sequence"/>
</dbReference>
<evidence type="ECO:0000313" key="1">
    <source>
        <dbReference type="EMBL" id="GAA6146274.1"/>
    </source>
</evidence>
<name>A0ABQ0A1L9_9GAMM</name>
<proteinExistence type="predicted"/>
<evidence type="ECO:0000313" key="2">
    <source>
        <dbReference type="Proteomes" id="UP001481413"/>
    </source>
</evidence>
<sequence>MAFYSIERDGYDFLFLDLTPRDVLRQAPRDKDLEFDDVMKFSQSSRPMKDWWPELETTLRANEDIDSPRMPDISAWAPGALVLYPRGYRLLGEWLSQYGELLPVTVMNNPETHWIFNCRAKKDVDPDRSSMDCGEDLPVINFVEGVDDPEIFKTDFDNCSFLYCGEKFKELVEEYELRGITFTSLQRLV</sequence>
<dbReference type="RefSeq" id="WP_353295485.1">
    <property type="nucleotide sequence ID" value="NZ_BAABWH010000006.1"/>
</dbReference>
<protein>
    <submittedName>
        <fullName evidence="1">Uncharacterized protein</fullName>
    </submittedName>
</protein>
<accession>A0ABQ0A1L9</accession>
<dbReference type="EMBL" id="BAABWH010000006">
    <property type="protein sequence ID" value="GAA6146274.1"/>
    <property type="molecule type" value="Genomic_DNA"/>
</dbReference>
<comment type="caution">
    <text evidence="1">The sequence shown here is derived from an EMBL/GenBank/DDBJ whole genome shotgun (WGS) entry which is preliminary data.</text>
</comment>
<organism evidence="1 2">
    <name type="scientific">Thalassolituus maritimus</name>
    <dbReference type="NCBI Taxonomy" id="484498"/>
    <lineage>
        <taxon>Bacteria</taxon>
        <taxon>Pseudomonadati</taxon>
        <taxon>Pseudomonadota</taxon>
        <taxon>Gammaproteobacteria</taxon>
        <taxon>Oceanospirillales</taxon>
        <taxon>Oceanospirillaceae</taxon>
        <taxon>Thalassolituus</taxon>
    </lineage>
</organism>
<keyword evidence="2" id="KW-1185">Reference proteome</keyword>
<gene>
    <name evidence="1" type="ORF">NBRC116585_23920</name>
</gene>
<reference evidence="1 2" key="1">
    <citation type="submission" date="2024-04" db="EMBL/GenBank/DDBJ databases">
        <title>Draft genome sequence of Thalassolituus maritimus NBRC 116585.</title>
        <authorList>
            <person name="Miyakawa T."/>
            <person name="Kusuya Y."/>
            <person name="Miura T."/>
        </authorList>
    </citation>
    <scope>NUCLEOTIDE SEQUENCE [LARGE SCALE GENOMIC DNA]</scope>
    <source>
        <strain evidence="1 2">5NW40-0001</strain>
    </source>
</reference>